<keyword evidence="2" id="KW-0812">Transmembrane</keyword>
<reference evidence="3 4" key="1">
    <citation type="submission" date="2019-02" db="EMBL/GenBank/DDBJ databases">
        <title>Deep-cultivation of Planctomycetes and their phenomic and genomic characterization uncovers novel biology.</title>
        <authorList>
            <person name="Wiegand S."/>
            <person name="Jogler M."/>
            <person name="Boedeker C."/>
            <person name="Pinto D."/>
            <person name="Vollmers J."/>
            <person name="Rivas-Marin E."/>
            <person name="Kohn T."/>
            <person name="Peeters S.H."/>
            <person name="Heuer A."/>
            <person name="Rast P."/>
            <person name="Oberbeckmann S."/>
            <person name="Bunk B."/>
            <person name="Jeske O."/>
            <person name="Meyerdierks A."/>
            <person name="Storesund J.E."/>
            <person name="Kallscheuer N."/>
            <person name="Luecker S."/>
            <person name="Lage O.M."/>
            <person name="Pohl T."/>
            <person name="Merkel B.J."/>
            <person name="Hornburger P."/>
            <person name="Mueller R.-W."/>
            <person name="Bruemmer F."/>
            <person name="Labrenz M."/>
            <person name="Spormann A.M."/>
            <person name="Op den Camp H."/>
            <person name="Overmann J."/>
            <person name="Amann R."/>
            <person name="Jetten M.S.M."/>
            <person name="Mascher T."/>
            <person name="Medema M.H."/>
            <person name="Devos D.P."/>
            <person name="Kaster A.-K."/>
            <person name="Ovreas L."/>
            <person name="Rohde M."/>
            <person name="Galperin M.Y."/>
            <person name="Jogler C."/>
        </authorList>
    </citation>
    <scope>NUCLEOTIDE SEQUENCE [LARGE SCALE GENOMIC DNA]</scope>
    <source>
        <strain evidence="3 4">Pan189</strain>
    </source>
</reference>
<evidence type="ECO:0000313" key="4">
    <source>
        <dbReference type="Proteomes" id="UP000317318"/>
    </source>
</evidence>
<dbReference type="AlphaFoldDB" id="A0A517R4U4"/>
<feature type="transmembrane region" description="Helical" evidence="2">
    <location>
        <begin position="153"/>
        <end position="172"/>
    </location>
</feature>
<evidence type="ECO:0000256" key="2">
    <source>
        <dbReference type="SAM" id="Phobius"/>
    </source>
</evidence>
<dbReference type="EMBL" id="CP036268">
    <property type="protein sequence ID" value="QDT38906.1"/>
    <property type="molecule type" value="Genomic_DNA"/>
</dbReference>
<dbReference type="KEGG" id="svp:Pan189_33050"/>
<feature type="transmembrane region" description="Helical" evidence="2">
    <location>
        <begin position="26"/>
        <end position="45"/>
    </location>
</feature>
<name>A0A517R4U4_9PLAN</name>
<feature type="transmembrane region" description="Helical" evidence="2">
    <location>
        <begin position="74"/>
        <end position="99"/>
    </location>
</feature>
<proteinExistence type="predicted"/>
<evidence type="ECO:0000313" key="3">
    <source>
        <dbReference type="EMBL" id="QDT38906.1"/>
    </source>
</evidence>
<keyword evidence="4" id="KW-1185">Reference proteome</keyword>
<feature type="transmembrane region" description="Helical" evidence="2">
    <location>
        <begin position="111"/>
        <end position="133"/>
    </location>
</feature>
<accession>A0A517R4U4</accession>
<protein>
    <recommendedName>
        <fullName evidence="5">Transmembrane protein</fullName>
    </recommendedName>
</protein>
<organism evidence="3 4">
    <name type="scientific">Stratiformator vulcanicus</name>
    <dbReference type="NCBI Taxonomy" id="2527980"/>
    <lineage>
        <taxon>Bacteria</taxon>
        <taxon>Pseudomonadati</taxon>
        <taxon>Planctomycetota</taxon>
        <taxon>Planctomycetia</taxon>
        <taxon>Planctomycetales</taxon>
        <taxon>Planctomycetaceae</taxon>
        <taxon>Stratiformator</taxon>
    </lineage>
</organism>
<gene>
    <name evidence="3" type="ORF">Pan189_33050</name>
</gene>
<sequence length="213" mass="22985">MVARFLSGAAKRVTRSMSKFFNSDRFQSYGIVLFAVLAAMTYGVAHDMVTARIAIDYFFPPYHPVLVESRNPNIVALAWGTAATWWVGLMLGVPLAISARVGPWPKLSLRNVLPLVAGLFGTSAIAAATMGSLSYSRLGNEIEAVWTAHNTSYTVGFLGGIAVCVIAGMIRLRKQQVQSRQELTASFEANTLADPTSDVECESKSLPPAEPQS</sequence>
<evidence type="ECO:0008006" key="5">
    <source>
        <dbReference type="Google" id="ProtNLM"/>
    </source>
</evidence>
<dbReference type="Proteomes" id="UP000317318">
    <property type="component" value="Chromosome"/>
</dbReference>
<evidence type="ECO:0000256" key="1">
    <source>
        <dbReference type="SAM" id="MobiDB-lite"/>
    </source>
</evidence>
<feature type="region of interest" description="Disordered" evidence="1">
    <location>
        <begin position="194"/>
        <end position="213"/>
    </location>
</feature>
<keyword evidence="2" id="KW-0472">Membrane</keyword>
<keyword evidence="2" id="KW-1133">Transmembrane helix</keyword>